<organism evidence="2 3">
    <name type="scientific">Marivita lacus</name>
    <dbReference type="NCBI Taxonomy" id="1323742"/>
    <lineage>
        <taxon>Bacteria</taxon>
        <taxon>Pseudomonadati</taxon>
        <taxon>Pseudomonadota</taxon>
        <taxon>Alphaproteobacteria</taxon>
        <taxon>Rhodobacterales</taxon>
        <taxon>Roseobacteraceae</taxon>
        <taxon>Marivita</taxon>
    </lineage>
</organism>
<proteinExistence type="predicted"/>
<evidence type="ECO:0000313" key="2">
    <source>
        <dbReference type="EMBL" id="GGC22778.1"/>
    </source>
</evidence>
<sequence>MRDGGAASTGSAGAWSGSGGTTTGCVTARTLATSMPRGRASVGRRNDRVVLEGRNIRMKIPQQEPRHPGLTL</sequence>
<dbReference type="PROSITE" id="PS51257">
    <property type="entry name" value="PROKAR_LIPOPROTEIN"/>
    <property type="match status" value="1"/>
</dbReference>
<comment type="caution">
    <text evidence="2">The sequence shown here is derived from an EMBL/GenBank/DDBJ whole genome shotgun (WGS) entry which is preliminary data.</text>
</comment>
<gene>
    <name evidence="2" type="ORF">GCM10011363_44170</name>
</gene>
<feature type="region of interest" description="Disordered" evidence="1">
    <location>
        <begin position="1"/>
        <end position="25"/>
    </location>
</feature>
<reference evidence="3" key="1">
    <citation type="journal article" date="2019" name="Int. J. Syst. Evol. Microbiol.">
        <title>The Global Catalogue of Microorganisms (GCM) 10K type strain sequencing project: providing services to taxonomists for standard genome sequencing and annotation.</title>
        <authorList>
            <consortium name="The Broad Institute Genomics Platform"/>
            <consortium name="The Broad Institute Genome Sequencing Center for Infectious Disease"/>
            <person name="Wu L."/>
            <person name="Ma J."/>
        </authorList>
    </citation>
    <scope>NUCLEOTIDE SEQUENCE [LARGE SCALE GENOMIC DNA]</scope>
    <source>
        <strain evidence="3">CGMCC 1.12478</strain>
    </source>
</reference>
<dbReference type="EMBL" id="BMFC01000023">
    <property type="protein sequence ID" value="GGC22778.1"/>
    <property type="molecule type" value="Genomic_DNA"/>
</dbReference>
<evidence type="ECO:0000313" key="3">
    <source>
        <dbReference type="Proteomes" id="UP000645462"/>
    </source>
</evidence>
<dbReference type="Proteomes" id="UP000645462">
    <property type="component" value="Unassembled WGS sequence"/>
</dbReference>
<evidence type="ECO:0000256" key="1">
    <source>
        <dbReference type="SAM" id="MobiDB-lite"/>
    </source>
</evidence>
<name>A0ABQ1LHG9_9RHOB</name>
<feature type="compositionally biased region" description="Low complexity" evidence="1">
    <location>
        <begin position="1"/>
        <end position="15"/>
    </location>
</feature>
<protein>
    <submittedName>
        <fullName evidence="2">Uncharacterized protein</fullName>
    </submittedName>
</protein>
<accession>A0ABQ1LHG9</accession>
<keyword evidence="3" id="KW-1185">Reference proteome</keyword>